<dbReference type="InParanoid" id="A0A165CEC8"/>
<keyword evidence="3" id="KW-1185">Reference proteome</keyword>
<dbReference type="STRING" id="1314781.A0A165CEC8"/>
<evidence type="ECO:0000313" key="2">
    <source>
        <dbReference type="EMBL" id="KZV82314.1"/>
    </source>
</evidence>
<evidence type="ECO:0000313" key="3">
    <source>
        <dbReference type="Proteomes" id="UP000077266"/>
    </source>
</evidence>
<dbReference type="AlphaFoldDB" id="A0A165CEC8"/>
<dbReference type="EMBL" id="KV426331">
    <property type="protein sequence ID" value="KZV82314.1"/>
    <property type="molecule type" value="Genomic_DNA"/>
</dbReference>
<gene>
    <name evidence="2" type="ORF">EXIGLDRAFT_778718</name>
</gene>
<evidence type="ECO:0000256" key="1">
    <source>
        <dbReference type="SAM" id="MobiDB-lite"/>
    </source>
</evidence>
<sequence>MAGIGVGAGTGAACAYATSAHPLTRCWPNQFSEAGPVTASRSTHAAATSLVDDIHLAGGEVKAFSVTSYERSTLHATFAQIRAEYPGAPLFASRSTTPPRRSGNRLRRRGRGSANVIGQFDFAREAILELHDPDPQNIHVLTVTIDDHILTRRSKTRLGDKCDGWSTDEDRPESIAREGLP</sequence>
<reference evidence="2 3" key="1">
    <citation type="journal article" date="2016" name="Mol. Biol. Evol.">
        <title>Comparative Genomics of Early-Diverging Mushroom-Forming Fungi Provides Insights into the Origins of Lignocellulose Decay Capabilities.</title>
        <authorList>
            <person name="Nagy L.G."/>
            <person name="Riley R."/>
            <person name="Tritt A."/>
            <person name="Adam C."/>
            <person name="Daum C."/>
            <person name="Floudas D."/>
            <person name="Sun H."/>
            <person name="Yadav J.S."/>
            <person name="Pangilinan J."/>
            <person name="Larsson K.H."/>
            <person name="Matsuura K."/>
            <person name="Barry K."/>
            <person name="Labutti K."/>
            <person name="Kuo R."/>
            <person name="Ohm R.A."/>
            <person name="Bhattacharya S.S."/>
            <person name="Shirouzu T."/>
            <person name="Yoshinaga Y."/>
            <person name="Martin F.M."/>
            <person name="Grigoriev I.V."/>
            <person name="Hibbett D.S."/>
        </authorList>
    </citation>
    <scope>NUCLEOTIDE SEQUENCE [LARGE SCALE GENOMIC DNA]</scope>
    <source>
        <strain evidence="2 3">HHB12029</strain>
    </source>
</reference>
<dbReference type="OrthoDB" id="5399006at2759"/>
<organism evidence="2 3">
    <name type="scientific">Exidia glandulosa HHB12029</name>
    <dbReference type="NCBI Taxonomy" id="1314781"/>
    <lineage>
        <taxon>Eukaryota</taxon>
        <taxon>Fungi</taxon>
        <taxon>Dikarya</taxon>
        <taxon>Basidiomycota</taxon>
        <taxon>Agaricomycotina</taxon>
        <taxon>Agaricomycetes</taxon>
        <taxon>Auriculariales</taxon>
        <taxon>Exidiaceae</taxon>
        <taxon>Exidia</taxon>
    </lineage>
</organism>
<feature type="region of interest" description="Disordered" evidence="1">
    <location>
        <begin position="160"/>
        <end position="181"/>
    </location>
</feature>
<dbReference type="Proteomes" id="UP000077266">
    <property type="component" value="Unassembled WGS sequence"/>
</dbReference>
<feature type="region of interest" description="Disordered" evidence="1">
    <location>
        <begin position="89"/>
        <end position="110"/>
    </location>
</feature>
<protein>
    <submittedName>
        <fullName evidence="2">Uncharacterized protein</fullName>
    </submittedName>
</protein>
<name>A0A165CEC8_EXIGL</name>
<accession>A0A165CEC8</accession>
<proteinExistence type="predicted"/>